<dbReference type="AlphaFoldDB" id="A0A8S2XTB6"/>
<dbReference type="EMBL" id="CAJOBJ010084143">
    <property type="protein sequence ID" value="CAF4513620.1"/>
    <property type="molecule type" value="Genomic_DNA"/>
</dbReference>
<reference evidence="2" key="1">
    <citation type="submission" date="2021-02" db="EMBL/GenBank/DDBJ databases">
        <authorList>
            <person name="Nowell W R."/>
        </authorList>
    </citation>
    <scope>NUCLEOTIDE SEQUENCE</scope>
</reference>
<proteinExistence type="predicted"/>
<feature type="non-terminal residue" evidence="2">
    <location>
        <position position="53"/>
    </location>
</feature>
<sequence>MDHKETVDQPEYGRNALNYVREKYKNLPSFDQTAVQAEWELIKIPLAEYLKTS</sequence>
<gene>
    <name evidence="2" type="ORF">GIL414_LOCUS35292</name>
    <name evidence="1" type="ORF">SMN809_LOCUS34561</name>
</gene>
<evidence type="ECO:0000313" key="1">
    <source>
        <dbReference type="EMBL" id="CAF4492996.1"/>
    </source>
</evidence>
<name>A0A8S2XTB6_9BILA</name>
<dbReference type="Proteomes" id="UP000681720">
    <property type="component" value="Unassembled WGS sequence"/>
</dbReference>
<organism evidence="2 3">
    <name type="scientific">Rotaria magnacalcarata</name>
    <dbReference type="NCBI Taxonomy" id="392030"/>
    <lineage>
        <taxon>Eukaryota</taxon>
        <taxon>Metazoa</taxon>
        <taxon>Spiralia</taxon>
        <taxon>Gnathifera</taxon>
        <taxon>Rotifera</taxon>
        <taxon>Eurotatoria</taxon>
        <taxon>Bdelloidea</taxon>
        <taxon>Philodinida</taxon>
        <taxon>Philodinidae</taxon>
        <taxon>Rotaria</taxon>
    </lineage>
</organism>
<protein>
    <submittedName>
        <fullName evidence="2">Uncharacterized protein</fullName>
    </submittedName>
</protein>
<evidence type="ECO:0000313" key="2">
    <source>
        <dbReference type="EMBL" id="CAF4513620.1"/>
    </source>
</evidence>
<dbReference type="EMBL" id="CAJOBI010079697">
    <property type="protein sequence ID" value="CAF4492996.1"/>
    <property type="molecule type" value="Genomic_DNA"/>
</dbReference>
<evidence type="ECO:0000313" key="3">
    <source>
        <dbReference type="Proteomes" id="UP000681720"/>
    </source>
</evidence>
<comment type="caution">
    <text evidence="2">The sequence shown here is derived from an EMBL/GenBank/DDBJ whole genome shotgun (WGS) entry which is preliminary data.</text>
</comment>
<dbReference type="Proteomes" id="UP000676336">
    <property type="component" value="Unassembled WGS sequence"/>
</dbReference>
<accession>A0A8S2XTB6</accession>